<evidence type="ECO:0000313" key="2">
    <source>
        <dbReference type="Proteomes" id="UP000034877"/>
    </source>
</evidence>
<evidence type="ECO:0000313" key="1">
    <source>
        <dbReference type="EMBL" id="KKU95058.1"/>
    </source>
</evidence>
<gene>
    <name evidence="1" type="ORF">UY22_C0001G0002</name>
</gene>
<name>A0A0G1WXJ1_9BACT</name>
<organism evidence="1 2">
    <name type="scientific">Candidatus Amesbacteria bacterium GW2011_GWC1_48_10</name>
    <dbReference type="NCBI Taxonomy" id="1618365"/>
    <lineage>
        <taxon>Bacteria</taxon>
        <taxon>Candidatus Amesiibacteriota</taxon>
    </lineage>
</organism>
<comment type="caution">
    <text evidence="1">The sequence shown here is derived from an EMBL/GenBank/DDBJ whole genome shotgun (WGS) entry which is preliminary data.</text>
</comment>
<evidence type="ECO:0008006" key="3">
    <source>
        <dbReference type="Google" id="ProtNLM"/>
    </source>
</evidence>
<accession>A0A0G1WXJ1</accession>
<reference evidence="1 2" key="1">
    <citation type="journal article" date="2015" name="Nature">
        <title>rRNA introns, odd ribosomes, and small enigmatic genomes across a large radiation of phyla.</title>
        <authorList>
            <person name="Brown C.T."/>
            <person name="Hug L.A."/>
            <person name="Thomas B.C."/>
            <person name="Sharon I."/>
            <person name="Castelle C.J."/>
            <person name="Singh A."/>
            <person name="Wilkins M.J."/>
            <person name="Williams K.H."/>
            <person name="Banfield J.F."/>
        </authorList>
    </citation>
    <scope>NUCLEOTIDE SEQUENCE [LARGE SCALE GENOMIC DNA]</scope>
</reference>
<proteinExistence type="predicted"/>
<dbReference type="Proteomes" id="UP000034877">
    <property type="component" value="Unassembled WGS sequence"/>
</dbReference>
<dbReference type="EMBL" id="LCPE01000001">
    <property type="protein sequence ID" value="KKU95058.1"/>
    <property type="molecule type" value="Genomic_DNA"/>
</dbReference>
<protein>
    <recommendedName>
        <fullName evidence="3">Peptidase M41 domain-containing protein</fullName>
    </recommendedName>
</protein>
<sequence>MTSGFGEEKTEITETLSLKESLFKGAVHELGHLCCARELGWKTKKSPRLVLTVGPDASGKVRVRGDIDLDVAESDPSKPNKIFFAAGYAAEQLNGCFTNYYSPEIVRVANLIVGKIEGKGKGVFRFEPADLGIEDLVKK</sequence>
<dbReference type="AlphaFoldDB" id="A0A0G1WXJ1"/>